<evidence type="ECO:0000256" key="4">
    <source>
        <dbReference type="SAM" id="Phobius"/>
    </source>
</evidence>
<dbReference type="Pfam" id="PF00015">
    <property type="entry name" value="MCPsignal"/>
    <property type="match status" value="1"/>
</dbReference>
<feature type="domain" description="Methyl-accepting transducer" evidence="5">
    <location>
        <begin position="124"/>
        <end position="353"/>
    </location>
</feature>
<evidence type="ECO:0000313" key="7">
    <source>
        <dbReference type="Proteomes" id="UP000541185"/>
    </source>
</evidence>
<feature type="transmembrane region" description="Helical" evidence="4">
    <location>
        <begin position="12"/>
        <end position="39"/>
    </location>
</feature>
<dbReference type="PANTHER" id="PTHR43531">
    <property type="entry name" value="PROTEIN ICFG"/>
    <property type="match status" value="1"/>
</dbReference>
<sequence>MVKILFAPALWVLARLSMLAAFVLVAVLAALPTAVSLLAPSPAPALQAALLLLALYMLLALCLFIVVRVGRMLQATDRIAAGELMDSHAQQEVLGGENDASRVWRSIVRMNDSLAAIVRQVRASAEAIESGARGIAEGNNLLALRSQEQAASLEETAAGIEQLAGSARQNATACAEASRMAARTREAADRAAERMDGVSASMARMDDSARAVGEILATVQGIAFQTNILALNAAIEAARAGSHGRGFAVVADEVRTLAQRSANAAREIQGLIEASTQNAAAGREVVQGAVAALRDMTGDVAAMDELIGQIARASSEQSTGVLEINHAIAQVDTATQQNAALVEEASASAAAFQQEAARLVEVVGRFRGAEGTRHSPTPPPARARYAV</sequence>
<comment type="subcellular location">
    <subcellularLocation>
        <location evidence="1">Membrane</location>
    </subcellularLocation>
</comment>
<organism evidence="6 7">
    <name type="scientific">Ramlibacter agri</name>
    <dbReference type="NCBI Taxonomy" id="2728837"/>
    <lineage>
        <taxon>Bacteria</taxon>
        <taxon>Pseudomonadati</taxon>
        <taxon>Pseudomonadota</taxon>
        <taxon>Betaproteobacteria</taxon>
        <taxon>Burkholderiales</taxon>
        <taxon>Comamonadaceae</taxon>
        <taxon>Ramlibacter</taxon>
    </lineage>
</organism>
<comment type="caution">
    <text evidence="6">The sequence shown here is derived from an EMBL/GenBank/DDBJ whole genome shotgun (WGS) entry which is preliminary data.</text>
</comment>
<evidence type="ECO:0000313" key="6">
    <source>
        <dbReference type="EMBL" id="NML45184.1"/>
    </source>
</evidence>
<evidence type="ECO:0000256" key="3">
    <source>
        <dbReference type="PROSITE-ProRule" id="PRU00284"/>
    </source>
</evidence>
<keyword evidence="3" id="KW-0807">Transducer</keyword>
<dbReference type="InterPro" id="IPR004089">
    <property type="entry name" value="MCPsignal_dom"/>
</dbReference>
<proteinExistence type="inferred from homology"/>
<evidence type="ECO:0000259" key="5">
    <source>
        <dbReference type="PROSITE" id="PS50111"/>
    </source>
</evidence>
<dbReference type="PROSITE" id="PS50111">
    <property type="entry name" value="CHEMOTAXIS_TRANSDUC_2"/>
    <property type="match status" value="1"/>
</dbReference>
<dbReference type="Proteomes" id="UP000541185">
    <property type="component" value="Unassembled WGS sequence"/>
</dbReference>
<gene>
    <name evidence="6" type="ORF">HHL11_15630</name>
</gene>
<accession>A0A848H3N5</accession>
<keyword evidence="7" id="KW-1185">Reference proteome</keyword>
<dbReference type="GO" id="GO:0005886">
    <property type="term" value="C:plasma membrane"/>
    <property type="evidence" value="ECO:0007669"/>
    <property type="project" value="TreeGrafter"/>
</dbReference>
<evidence type="ECO:0000256" key="2">
    <source>
        <dbReference type="ARBA" id="ARBA00029447"/>
    </source>
</evidence>
<dbReference type="Gene3D" id="1.10.287.950">
    <property type="entry name" value="Methyl-accepting chemotaxis protein"/>
    <property type="match status" value="1"/>
</dbReference>
<keyword evidence="4" id="KW-1133">Transmembrane helix</keyword>
<dbReference type="RefSeq" id="WP_169419270.1">
    <property type="nucleotide sequence ID" value="NZ_JABBFX010000001.1"/>
</dbReference>
<comment type="similarity">
    <text evidence="2">Belongs to the methyl-accepting chemotaxis (MCP) protein family.</text>
</comment>
<dbReference type="GO" id="GO:0006935">
    <property type="term" value="P:chemotaxis"/>
    <property type="evidence" value="ECO:0007669"/>
    <property type="project" value="TreeGrafter"/>
</dbReference>
<dbReference type="GO" id="GO:0004888">
    <property type="term" value="F:transmembrane signaling receptor activity"/>
    <property type="evidence" value="ECO:0007669"/>
    <property type="project" value="TreeGrafter"/>
</dbReference>
<dbReference type="PANTHER" id="PTHR43531:SF5">
    <property type="entry name" value="METHYL-ACCEPTING CHEMOTAXIS PROTEIN III"/>
    <property type="match status" value="1"/>
</dbReference>
<name>A0A848H3N5_9BURK</name>
<dbReference type="EMBL" id="JABBFX010000001">
    <property type="protein sequence ID" value="NML45184.1"/>
    <property type="molecule type" value="Genomic_DNA"/>
</dbReference>
<reference evidence="6 7" key="1">
    <citation type="submission" date="2020-04" db="EMBL/GenBank/DDBJ databases">
        <title>Ramlibacter sp. G-1-2-2 isolated from soil.</title>
        <authorList>
            <person name="Dahal R.H."/>
        </authorList>
    </citation>
    <scope>NUCLEOTIDE SEQUENCE [LARGE SCALE GENOMIC DNA]</scope>
    <source>
        <strain evidence="6 7">G-1-2-2</strain>
    </source>
</reference>
<dbReference type="GO" id="GO:0007165">
    <property type="term" value="P:signal transduction"/>
    <property type="evidence" value="ECO:0007669"/>
    <property type="project" value="UniProtKB-KW"/>
</dbReference>
<dbReference type="FunFam" id="1.10.287.950:FF:000001">
    <property type="entry name" value="Methyl-accepting chemotaxis sensory transducer"/>
    <property type="match status" value="1"/>
</dbReference>
<protein>
    <recommendedName>
        <fullName evidence="5">Methyl-accepting transducer domain-containing protein</fullName>
    </recommendedName>
</protein>
<evidence type="ECO:0000256" key="1">
    <source>
        <dbReference type="ARBA" id="ARBA00004370"/>
    </source>
</evidence>
<dbReference type="SUPFAM" id="SSF58104">
    <property type="entry name" value="Methyl-accepting chemotaxis protein (MCP) signaling domain"/>
    <property type="match status" value="1"/>
</dbReference>
<feature type="transmembrane region" description="Helical" evidence="4">
    <location>
        <begin position="45"/>
        <end position="67"/>
    </location>
</feature>
<keyword evidence="4" id="KW-0472">Membrane</keyword>
<dbReference type="InterPro" id="IPR051310">
    <property type="entry name" value="MCP_chemotaxis"/>
</dbReference>
<dbReference type="SMART" id="SM00283">
    <property type="entry name" value="MA"/>
    <property type="match status" value="1"/>
</dbReference>
<keyword evidence="4" id="KW-0812">Transmembrane</keyword>
<dbReference type="AlphaFoldDB" id="A0A848H3N5"/>